<comment type="similarity">
    <text evidence="2">Belongs to the WD repeat SEC13 family.</text>
</comment>
<dbReference type="SUPFAM" id="SSF50978">
    <property type="entry name" value="WD40 repeat-like"/>
    <property type="match status" value="1"/>
</dbReference>
<feature type="repeat" description="WD" evidence="11">
    <location>
        <begin position="60"/>
        <end position="94"/>
    </location>
</feature>
<dbReference type="PROSITE" id="PS50294">
    <property type="entry name" value="WD_REPEATS_REGION"/>
    <property type="match status" value="1"/>
</dbReference>
<dbReference type="PANTHER" id="PTHR11024:SF2">
    <property type="entry name" value="PROTEIN SEC13 HOMOLOG"/>
    <property type="match status" value="1"/>
</dbReference>
<dbReference type="SMART" id="SM00320">
    <property type="entry name" value="WD40"/>
    <property type="match status" value="6"/>
</dbReference>
<evidence type="ECO:0000256" key="7">
    <source>
        <dbReference type="ARBA" id="ARBA00022927"/>
    </source>
</evidence>
<keyword evidence="3" id="KW-0813">Transport</keyword>
<proteinExistence type="inferred from homology"/>
<feature type="repeat" description="WD" evidence="11">
    <location>
        <begin position="216"/>
        <end position="251"/>
    </location>
</feature>
<dbReference type="Pfam" id="PF00400">
    <property type="entry name" value="WD40"/>
    <property type="match status" value="5"/>
</dbReference>
<keyword evidence="4 11" id="KW-0853">WD repeat</keyword>
<evidence type="ECO:0000256" key="9">
    <source>
        <dbReference type="ARBA" id="ARBA00023132"/>
    </source>
</evidence>
<sequence length="310" mass="33328">MSTMTSAATSEPVLFESGHVEQVHDVQFDYYGRRLATCSSDRTIKVFDTAGEHTVELSHLIGHEGPVWQVTWAHPKFGSLLASCSLDHKVIIWKETQEAQWVQAYCSPVHTASVNGVAFAPHELGLMLAAASSDGTISVLTYQAGQGWGSSKIPNAHPLGATAVSWAPAAPAGSLIAAKGPGQPESRFASSGADNTVKIWRYAQKSGEWQQDGPTLVGHTDWVRDVAWAPSLGLPKSMIASAGQDGKVLIWTESRDTPGQWTPTLLQDFKAPVWRVSWSITGGTLAVSDSQGSVTLWKEGLDGHWQQLSS</sequence>
<evidence type="ECO:0000256" key="11">
    <source>
        <dbReference type="PROSITE-ProRule" id="PRU00221"/>
    </source>
</evidence>
<organism evidence="12 13">
    <name type="scientific">Coccomyxa viridis</name>
    <dbReference type="NCBI Taxonomy" id="1274662"/>
    <lineage>
        <taxon>Eukaryota</taxon>
        <taxon>Viridiplantae</taxon>
        <taxon>Chlorophyta</taxon>
        <taxon>core chlorophytes</taxon>
        <taxon>Trebouxiophyceae</taxon>
        <taxon>Trebouxiophyceae incertae sedis</taxon>
        <taxon>Coccomyxaceae</taxon>
        <taxon>Coccomyxa</taxon>
    </lineage>
</organism>
<dbReference type="InterPro" id="IPR037363">
    <property type="entry name" value="Sec13/Seh1_fam"/>
</dbReference>
<evidence type="ECO:0000256" key="8">
    <source>
        <dbReference type="ARBA" id="ARBA00023010"/>
    </source>
</evidence>
<keyword evidence="8" id="KW-0811">Translocation</keyword>
<accession>A0ABP1FME8</accession>
<dbReference type="InterPro" id="IPR001680">
    <property type="entry name" value="WD40_rpt"/>
</dbReference>
<feature type="repeat" description="WD" evidence="11">
    <location>
        <begin position="16"/>
        <end position="57"/>
    </location>
</feature>
<dbReference type="InterPro" id="IPR036322">
    <property type="entry name" value="WD40_repeat_dom_sf"/>
</dbReference>
<dbReference type="Gene3D" id="2.130.10.10">
    <property type="entry name" value="YVTN repeat-like/Quinoprotein amine dehydrogenase"/>
    <property type="match status" value="1"/>
</dbReference>
<keyword evidence="9" id="KW-0906">Nuclear pore complex</keyword>
<dbReference type="EMBL" id="CAXHTA020000001">
    <property type="protein sequence ID" value="CAL5218742.1"/>
    <property type="molecule type" value="Genomic_DNA"/>
</dbReference>
<protein>
    <submittedName>
        <fullName evidence="12">G458 protein</fullName>
    </submittedName>
</protein>
<dbReference type="PROSITE" id="PS50082">
    <property type="entry name" value="WD_REPEATS_2"/>
    <property type="match status" value="3"/>
</dbReference>
<keyword evidence="13" id="KW-1185">Reference proteome</keyword>
<dbReference type="PANTHER" id="PTHR11024">
    <property type="entry name" value="NUCLEAR PORE COMPLEX PROTEIN SEC13 / SEH1 FAMILY MEMBER"/>
    <property type="match status" value="1"/>
</dbReference>
<keyword evidence="10" id="KW-0539">Nucleus</keyword>
<evidence type="ECO:0000313" key="13">
    <source>
        <dbReference type="Proteomes" id="UP001497392"/>
    </source>
</evidence>
<evidence type="ECO:0000256" key="6">
    <source>
        <dbReference type="ARBA" id="ARBA00022816"/>
    </source>
</evidence>
<dbReference type="InterPro" id="IPR015943">
    <property type="entry name" value="WD40/YVTN_repeat-like_dom_sf"/>
</dbReference>
<comment type="subcellular location">
    <subcellularLocation>
        <location evidence="1">Nucleus</location>
        <location evidence="1">Nuclear pore complex</location>
    </subcellularLocation>
</comment>
<evidence type="ECO:0000313" key="12">
    <source>
        <dbReference type="EMBL" id="CAL5218742.1"/>
    </source>
</evidence>
<evidence type="ECO:0000256" key="3">
    <source>
        <dbReference type="ARBA" id="ARBA00022448"/>
    </source>
</evidence>
<comment type="caution">
    <text evidence="12">The sequence shown here is derived from an EMBL/GenBank/DDBJ whole genome shotgun (WGS) entry which is preliminary data.</text>
</comment>
<keyword evidence="5" id="KW-0677">Repeat</keyword>
<dbReference type="Proteomes" id="UP001497392">
    <property type="component" value="Unassembled WGS sequence"/>
</dbReference>
<evidence type="ECO:0000256" key="1">
    <source>
        <dbReference type="ARBA" id="ARBA00004567"/>
    </source>
</evidence>
<keyword evidence="6" id="KW-0509">mRNA transport</keyword>
<reference evidence="12 13" key="1">
    <citation type="submission" date="2024-06" db="EMBL/GenBank/DDBJ databases">
        <authorList>
            <person name="Kraege A."/>
            <person name="Thomma B."/>
        </authorList>
    </citation>
    <scope>NUCLEOTIDE SEQUENCE [LARGE SCALE GENOMIC DNA]</scope>
</reference>
<evidence type="ECO:0000256" key="5">
    <source>
        <dbReference type="ARBA" id="ARBA00022737"/>
    </source>
</evidence>
<keyword evidence="7" id="KW-0653">Protein transport</keyword>
<evidence type="ECO:0000256" key="2">
    <source>
        <dbReference type="ARBA" id="ARBA00010102"/>
    </source>
</evidence>
<gene>
    <name evidence="12" type="primary">g458</name>
    <name evidence="12" type="ORF">VP750_LOCUS401</name>
</gene>
<evidence type="ECO:0000256" key="10">
    <source>
        <dbReference type="ARBA" id="ARBA00023242"/>
    </source>
</evidence>
<evidence type="ECO:0000256" key="4">
    <source>
        <dbReference type="ARBA" id="ARBA00022574"/>
    </source>
</evidence>
<name>A0ABP1FME8_9CHLO</name>